<keyword evidence="2" id="KW-0813">Transport</keyword>
<keyword evidence="6" id="KW-1185">Reference proteome</keyword>
<keyword evidence="4" id="KW-0732">Signal</keyword>
<dbReference type="GO" id="GO:0030001">
    <property type="term" value="P:metal ion transport"/>
    <property type="evidence" value="ECO:0007669"/>
    <property type="project" value="InterPro"/>
</dbReference>
<dbReference type="GO" id="GO:0046872">
    <property type="term" value="F:metal ion binding"/>
    <property type="evidence" value="ECO:0007669"/>
    <property type="project" value="UniProtKB-KW"/>
</dbReference>
<gene>
    <name evidence="5" type="ORF">JL107_16105</name>
</gene>
<dbReference type="InterPro" id="IPR006127">
    <property type="entry name" value="ZnuA-like"/>
</dbReference>
<dbReference type="Pfam" id="PF01297">
    <property type="entry name" value="ZnuA"/>
    <property type="match status" value="1"/>
</dbReference>
<dbReference type="PANTHER" id="PTHR42953">
    <property type="entry name" value="HIGH-AFFINITY ZINC UPTAKE SYSTEM PROTEIN ZNUA-RELATED"/>
    <property type="match status" value="1"/>
</dbReference>
<organism evidence="5 6">
    <name type="scientific">Nakamurella flavida</name>
    <dbReference type="NCBI Taxonomy" id="363630"/>
    <lineage>
        <taxon>Bacteria</taxon>
        <taxon>Bacillati</taxon>
        <taxon>Actinomycetota</taxon>
        <taxon>Actinomycetes</taxon>
        <taxon>Nakamurellales</taxon>
        <taxon>Nakamurellaceae</taxon>
        <taxon>Nakamurella</taxon>
    </lineage>
</organism>
<dbReference type="Proteomes" id="UP000663801">
    <property type="component" value="Unassembled WGS sequence"/>
</dbReference>
<evidence type="ECO:0000313" key="6">
    <source>
        <dbReference type="Proteomes" id="UP000663801"/>
    </source>
</evidence>
<protein>
    <submittedName>
        <fullName evidence="5">Zinc ABC transporter substrate-binding protein</fullName>
    </submittedName>
</protein>
<dbReference type="AlphaFoldDB" id="A0A939C1R8"/>
<sequence length="323" mass="32608">MGRSIGTSRARGRVTGVVGGLAVAVVVLSACGSSSTTPSAATAGSDTTGSGAAAASAGTVQVVASTNVWGDVAEQIGGTHVDVLSLISDPSADPHSYEANAQNQLALSKAALVVENGGGYDDFVDTMMASSGGNATVVNAVEVAGYSGDELNEHVWYDFPTVQKVAAAIADDLAAADPAHAAEYRANATAFSGKVDALIAQEQQIKATHDGAPVAITEPVPVYMLDASGLDDLTPDAFAEAIEQETDVPADVLQQTLALFADKKVDALVYNSQTSGPQTEAVLQAAKDNGIAVVPVTETLPAGQDYLGWMGSNLTALDTALGG</sequence>
<dbReference type="Gene3D" id="3.40.50.1980">
    <property type="entry name" value="Nitrogenase molybdenum iron protein domain"/>
    <property type="match status" value="2"/>
</dbReference>
<accession>A0A939C1R8</accession>
<dbReference type="EMBL" id="JAERWL010000014">
    <property type="protein sequence ID" value="MBM9477973.1"/>
    <property type="molecule type" value="Genomic_DNA"/>
</dbReference>
<dbReference type="GO" id="GO:0030313">
    <property type="term" value="C:cell envelope"/>
    <property type="evidence" value="ECO:0007669"/>
    <property type="project" value="UniProtKB-SubCell"/>
</dbReference>
<comment type="caution">
    <text evidence="5">The sequence shown here is derived from an EMBL/GenBank/DDBJ whole genome shotgun (WGS) entry which is preliminary data.</text>
</comment>
<comment type="subcellular location">
    <subcellularLocation>
        <location evidence="1">Cell envelope</location>
    </subcellularLocation>
</comment>
<reference evidence="5" key="1">
    <citation type="submission" date="2021-01" db="EMBL/GenBank/DDBJ databases">
        <title>KCTC 19127 draft genome.</title>
        <authorList>
            <person name="An D."/>
        </authorList>
    </citation>
    <scope>NUCLEOTIDE SEQUENCE</scope>
    <source>
        <strain evidence="5">KCTC 19127</strain>
    </source>
</reference>
<proteinExistence type="predicted"/>
<dbReference type="SUPFAM" id="SSF53807">
    <property type="entry name" value="Helical backbone' metal receptor"/>
    <property type="match status" value="1"/>
</dbReference>
<evidence type="ECO:0000256" key="3">
    <source>
        <dbReference type="ARBA" id="ARBA00022723"/>
    </source>
</evidence>
<evidence type="ECO:0000256" key="1">
    <source>
        <dbReference type="ARBA" id="ARBA00004196"/>
    </source>
</evidence>
<dbReference type="PROSITE" id="PS51257">
    <property type="entry name" value="PROKAR_LIPOPROTEIN"/>
    <property type="match status" value="1"/>
</dbReference>
<dbReference type="PANTHER" id="PTHR42953:SF1">
    <property type="entry name" value="METAL-BINDING PROTEIN HI_0362-RELATED"/>
    <property type="match status" value="1"/>
</dbReference>
<evidence type="ECO:0000256" key="4">
    <source>
        <dbReference type="ARBA" id="ARBA00022729"/>
    </source>
</evidence>
<evidence type="ECO:0000256" key="2">
    <source>
        <dbReference type="ARBA" id="ARBA00022448"/>
    </source>
</evidence>
<evidence type="ECO:0000313" key="5">
    <source>
        <dbReference type="EMBL" id="MBM9477973.1"/>
    </source>
</evidence>
<name>A0A939C1R8_9ACTN</name>
<keyword evidence="3" id="KW-0479">Metal-binding</keyword>
<dbReference type="InterPro" id="IPR050492">
    <property type="entry name" value="Bact_metal-bind_prot9"/>
</dbReference>